<dbReference type="AlphaFoldDB" id="A0A0V1Q5Z2"/>
<gene>
    <name evidence="2" type="ORF">AC631_00345</name>
</gene>
<dbReference type="OrthoDB" id="4081130at2759"/>
<sequence>MFRSSQLFKNSIRGMRNARIPITHLKPSPFMPLRAQFYSTNAKNEPPKLRFLFYMFIFASGVLYVAGNRLDKKKTKNSFTEKEFEEYEITSGLKRRSKLISTKDAEKYKFYVVPYVHQNEFITKIAEKLGDKEVRVIDPEELIKREREDESRHYSYLLQDLKQEGKQLPKGLVTALIKDDIKFYLNTRKGTFDTNFVIKNYPQTTDEAIKFENDISDIQKCIVLHYDMLNELKKNKGDEKARLINNVVGYFETVNKASVITAKHDELDDKLQEISLEFI</sequence>
<evidence type="ECO:0000313" key="3">
    <source>
        <dbReference type="Proteomes" id="UP000054251"/>
    </source>
</evidence>
<keyword evidence="1" id="KW-1133">Transmembrane helix</keyword>
<reference evidence="2 3" key="1">
    <citation type="submission" date="2015-11" db="EMBL/GenBank/DDBJ databases">
        <title>The genome of Debaryomyces fabryi.</title>
        <authorList>
            <person name="Tafer H."/>
            <person name="Lopandic K."/>
        </authorList>
    </citation>
    <scope>NUCLEOTIDE SEQUENCE [LARGE SCALE GENOMIC DNA]</scope>
    <source>
        <strain evidence="2 3">CBS 789</strain>
    </source>
</reference>
<dbReference type="Gene3D" id="3.40.50.300">
    <property type="entry name" value="P-loop containing nucleotide triphosphate hydrolases"/>
    <property type="match status" value="1"/>
</dbReference>
<dbReference type="EMBL" id="LMYN01000004">
    <property type="protein sequence ID" value="KSA03890.1"/>
    <property type="molecule type" value="Genomic_DNA"/>
</dbReference>
<dbReference type="GeneID" id="26837354"/>
<evidence type="ECO:0000313" key="2">
    <source>
        <dbReference type="EMBL" id="KSA03890.1"/>
    </source>
</evidence>
<dbReference type="Proteomes" id="UP000054251">
    <property type="component" value="Unassembled WGS sequence"/>
</dbReference>
<organism evidence="2 3">
    <name type="scientific">Debaryomyces fabryi</name>
    <dbReference type="NCBI Taxonomy" id="58627"/>
    <lineage>
        <taxon>Eukaryota</taxon>
        <taxon>Fungi</taxon>
        <taxon>Dikarya</taxon>
        <taxon>Ascomycota</taxon>
        <taxon>Saccharomycotina</taxon>
        <taxon>Pichiomycetes</taxon>
        <taxon>Debaryomycetaceae</taxon>
        <taxon>Debaryomyces</taxon>
    </lineage>
</organism>
<proteinExistence type="predicted"/>
<evidence type="ECO:0000256" key="1">
    <source>
        <dbReference type="SAM" id="Phobius"/>
    </source>
</evidence>
<keyword evidence="1" id="KW-0472">Membrane</keyword>
<keyword evidence="3" id="KW-1185">Reference proteome</keyword>
<protein>
    <submittedName>
        <fullName evidence="2">Altered inheritance of mitochondria protein 36, mitochondrial</fullName>
    </submittedName>
</protein>
<dbReference type="RefSeq" id="XP_015469992.1">
    <property type="nucleotide sequence ID" value="XM_015609175.1"/>
</dbReference>
<dbReference type="InterPro" id="IPR027417">
    <property type="entry name" value="P-loop_NTPase"/>
</dbReference>
<accession>A0A0V1Q5Z2</accession>
<keyword evidence="1" id="KW-0812">Transmembrane</keyword>
<name>A0A0V1Q5Z2_9ASCO</name>
<feature type="transmembrane region" description="Helical" evidence="1">
    <location>
        <begin position="51"/>
        <end position="67"/>
    </location>
</feature>
<comment type="caution">
    <text evidence="2">The sequence shown here is derived from an EMBL/GenBank/DDBJ whole genome shotgun (WGS) entry which is preliminary data.</text>
</comment>